<feature type="transmembrane region" description="Helical" evidence="1">
    <location>
        <begin position="118"/>
        <end position="138"/>
    </location>
</feature>
<keyword evidence="4" id="KW-1185">Reference proteome</keyword>
<dbReference type="InterPro" id="IPR011674">
    <property type="entry name" value="DUF1616"/>
</dbReference>
<dbReference type="Pfam" id="PF07760">
    <property type="entry name" value="DUF1616"/>
    <property type="match status" value="1"/>
</dbReference>
<proteinExistence type="predicted"/>
<dbReference type="OrthoDB" id="82282at2157"/>
<evidence type="ECO:0000256" key="1">
    <source>
        <dbReference type="SAM" id="Phobius"/>
    </source>
</evidence>
<accession>C7NS52</accession>
<dbReference type="STRING" id="519442.Huta_0472"/>
<evidence type="ECO:0000313" key="3">
    <source>
        <dbReference type="EMBL" id="ACV10659.1"/>
    </source>
</evidence>
<reference evidence="3 4" key="1">
    <citation type="journal article" date="2009" name="Stand. Genomic Sci.">
        <title>Complete genome sequence of Halorhabdus utahensis type strain (AX-2).</title>
        <authorList>
            <person name="Anderson I."/>
            <person name="Tindall B.J."/>
            <person name="Pomrenke H."/>
            <person name="Goker M."/>
            <person name="Lapidus A."/>
            <person name="Nolan M."/>
            <person name="Copeland A."/>
            <person name="Glavina Del Rio T."/>
            <person name="Chen F."/>
            <person name="Tice H."/>
            <person name="Cheng J.F."/>
            <person name="Lucas S."/>
            <person name="Chertkov O."/>
            <person name="Bruce D."/>
            <person name="Brettin T."/>
            <person name="Detter J.C."/>
            <person name="Han C."/>
            <person name="Goodwin L."/>
            <person name="Land M."/>
            <person name="Hauser L."/>
            <person name="Chang Y.J."/>
            <person name="Jeffries C.D."/>
            <person name="Pitluck S."/>
            <person name="Pati A."/>
            <person name="Mavromatis K."/>
            <person name="Ivanova N."/>
            <person name="Ovchinnikova G."/>
            <person name="Chen A."/>
            <person name="Palaniappan K."/>
            <person name="Chain P."/>
            <person name="Rohde M."/>
            <person name="Bristow J."/>
            <person name="Eisen J.A."/>
            <person name="Markowitz V."/>
            <person name="Hugenholtz P."/>
            <person name="Kyrpides N.C."/>
            <person name="Klenk H.P."/>
        </authorList>
    </citation>
    <scope>NUCLEOTIDE SEQUENCE [LARGE SCALE GENOMIC DNA]</scope>
    <source>
        <strain evidence="4">DSM 12940 / JCM 11049 / AX-2</strain>
    </source>
</reference>
<feature type="transmembrane region" description="Helical" evidence="1">
    <location>
        <begin position="12"/>
        <end position="32"/>
    </location>
</feature>
<feature type="transmembrane region" description="Helical" evidence="1">
    <location>
        <begin position="171"/>
        <end position="190"/>
    </location>
</feature>
<feature type="transmembrane region" description="Helical" evidence="1">
    <location>
        <begin position="38"/>
        <end position="60"/>
    </location>
</feature>
<dbReference type="HOGENOM" id="CLU_047794_1_0_2"/>
<organism evidence="3 4">
    <name type="scientific">Halorhabdus utahensis (strain DSM 12940 / JCM 11049 / AX-2)</name>
    <dbReference type="NCBI Taxonomy" id="519442"/>
    <lineage>
        <taxon>Archaea</taxon>
        <taxon>Methanobacteriati</taxon>
        <taxon>Methanobacteriota</taxon>
        <taxon>Stenosarchaea group</taxon>
        <taxon>Halobacteria</taxon>
        <taxon>Halobacteriales</taxon>
        <taxon>Haloarculaceae</taxon>
        <taxon>Halorhabdus</taxon>
    </lineage>
</organism>
<sequence length="328" mass="35056">MTPRRLRLAGLPTDLLLVDAVVTITIAGFLLFDLPRSVEWPLAVLFVLVLPGYVLVAAMFPTSPNVRWLFAVRPNTDSPLGRPYGPGWALRVAMSLLGSLLVVSTVGIVLSAFGVFRLTPVVIGIGGITFAGSMVAWVRRRRVPPDWRADPAAGGTPSAISRTLGLSGIQTVTFGIAVLMLVGSLAFFAITPSPGTPYSEATLVASGDGETFFGENESVTFVAGEGNTLHVSLGNHEGRPITYTLVGQIQRVGPNGTVNETRTVDRGQVSLADGETVVIPRRIDPTMTGESLRLQYRLYTQPVSDDPKPANAALTLRHWIDVVGENRS</sequence>
<dbReference type="AlphaFoldDB" id="C7NS52"/>
<dbReference type="GeneID" id="8382739"/>
<dbReference type="RefSeq" id="WP_015788240.1">
    <property type="nucleotide sequence ID" value="NC_013158.1"/>
</dbReference>
<protein>
    <recommendedName>
        <fullName evidence="2">DUF1616 domain-containing protein</fullName>
    </recommendedName>
</protein>
<dbReference type="KEGG" id="hut:Huta_0472"/>
<gene>
    <name evidence="3" type="ordered locus">Huta_0472</name>
</gene>
<dbReference type="EMBL" id="CP001687">
    <property type="protein sequence ID" value="ACV10659.1"/>
    <property type="molecule type" value="Genomic_DNA"/>
</dbReference>
<keyword evidence="1" id="KW-0812">Transmembrane</keyword>
<keyword evidence="1" id="KW-1133">Transmembrane helix</keyword>
<name>C7NS52_HALUD</name>
<dbReference type="eggNOG" id="arCOG02884">
    <property type="taxonomic scope" value="Archaea"/>
</dbReference>
<dbReference type="Proteomes" id="UP000002071">
    <property type="component" value="Chromosome"/>
</dbReference>
<evidence type="ECO:0000259" key="2">
    <source>
        <dbReference type="Pfam" id="PF07760"/>
    </source>
</evidence>
<evidence type="ECO:0000313" key="4">
    <source>
        <dbReference type="Proteomes" id="UP000002071"/>
    </source>
</evidence>
<keyword evidence="1" id="KW-0472">Membrane</keyword>
<feature type="domain" description="DUF1616" evidence="2">
    <location>
        <begin position="21"/>
        <end position="321"/>
    </location>
</feature>
<feature type="transmembrane region" description="Helical" evidence="1">
    <location>
        <begin position="88"/>
        <end position="112"/>
    </location>
</feature>